<feature type="domain" description="Class II aldolase/adducin N-terminal" evidence="1">
    <location>
        <begin position="129"/>
        <end position="317"/>
    </location>
</feature>
<proteinExistence type="predicted"/>
<dbReference type="AlphaFoldDB" id="A0A166HW78"/>
<dbReference type="STRING" id="436010.A0A166HW78"/>
<evidence type="ECO:0000313" key="2">
    <source>
        <dbReference type="EMBL" id="KZP19306.1"/>
    </source>
</evidence>
<keyword evidence="3" id="KW-1185">Reference proteome</keyword>
<dbReference type="PANTHER" id="PTHR10672:SF39">
    <property type="entry name" value="CLASS II ALDOLASE_ADDUCIN N-TERMINAL DOMAIN-CONTAINING PROTEIN"/>
    <property type="match status" value="1"/>
</dbReference>
<accession>A0A166HW78</accession>
<reference evidence="2 3" key="1">
    <citation type="journal article" date="2016" name="Mol. Biol. Evol.">
        <title>Comparative Genomics of Early-Diverging Mushroom-Forming Fungi Provides Insights into the Origins of Lignocellulose Decay Capabilities.</title>
        <authorList>
            <person name="Nagy L.G."/>
            <person name="Riley R."/>
            <person name="Tritt A."/>
            <person name="Adam C."/>
            <person name="Daum C."/>
            <person name="Floudas D."/>
            <person name="Sun H."/>
            <person name="Yadav J.S."/>
            <person name="Pangilinan J."/>
            <person name="Larsson K.H."/>
            <person name="Matsuura K."/>
            <person name="Barry K."/>
            <person name="Labutti K."/>
            <person name="Kuo R."/>
            <person name="Ohm R.A."/>
            <person name="Bhattacharya S.S."/>
            <person name="Shirouzu T."/>
            <person name="Yoshinaga Y."/>
            <person name="Martin F.M."/>
            <person name="Grigoriev I.V."/>
            <person name="Hibbett D.S."/>
        </authorList>
    </citation>
    <scope>NUCLEOTIDE SEQUENCE [LARGE SCALE GENOMIC DNA]</scope>
    <source>
        <strain evidence="2 3">CBS 109695</strain>
    </source>
</reference>
<dbReference type="EMBL" id="KV417565">
    <property type="protein sequence ID" value="KZP19306.1"/>
    <property type="molecule type" value="Genomic_DNA"/>
</dbReference>
<evidence type="ECO:0000259" key="1">
    <source>
        <dbReference type="SMART" id="SM01007"/>
    </source>
</evidence>
<organism evidence="2 3">
    <name type="scientific">Athelia psychrophila</name>
    <dbReference type="NCBI Taxonomy" id="1759441"/>
    <lineage>
        <taxon>Eukaryota</taxon>
        <taxon>Fungi</taxon>
        <taxon>Dikarya</taxon>
        <taxon>Basidiomycota</taxon>
        <taxon>Agaricomycotina</taxon>
        <taxon>Agaricomycetes</taxon>
        <taxon>Agaricomycetidae</taxon>
        <taxon>Atheliales</taxon>
        <taxon>Atheliaceae</taxon>
        <taxon>Athelia</taxon>
    </lineage>
</organism>
<sequence>MQGRKFARSVIGPRVPASTRLNPRLSSRSCSFKPLNAPEEFSAIEMLSTTRCIGRQRIRSITPLAILSSPSSLSPKHQLPTRSLSTAGLHFGASRDHSKSPFAEIQTGRTRTTLPVFADVHAERKYRKEQLALVLRILHRFKMAEGIAGHCSVRDPVEPDTFWVNPQGRSFALMRQSTLVRCRISDGKAVEGDAPVDASASSIHSQIYATLGRGKGQQGGSDGGAEAVVHVHAFSALGRELDMINQDACAYAGAHGLIKFGGAVFDNQEGKRIASHIGKDKKVAILQNHGVVSLGRLSIDEAAWWQINFEMCCQAQLLADAAKRPGEAFEIAGAAEIESTKAEVGTPEMGWFCLAAYVEEEEAWSKGDHKL</sequence>
<dbReference type="Pfam" id="PF00596">
    <property type="entry name" value="Aldolase_II"/>
    <property type="match status" value="1"/>
</dbReference>
<dbReference type="SMART" id="SM01007">
    <property type="entry name" value="Aldolase_II"/>
    <property type="match status" value="1"/>
</dbReference>
<dbReference type="InterPro" id="IPR051017">
    <property type="entry name" value="Aldolase-II_Adducin_sf"/>
</dbReference>
<name>A0A166HW78_9AGAM</name>
<protein>
    <submittedName>
        <fullName evidence="2">Arad-like aldolase/epimerase</fullName>
    </submittedName>
</protein>
<evidence type="ECO:0000313" key="3">
    <source>
        <dbReference type="Proteomes" id="UP000076532"/>
    </source>
</evidence>
<dbReference type="GO" id="GO:0051015">
    <property type="term" value="F:actin filament binding"/>
    <property type="evidence" value="ECO:0007669"/>
    <property type="project" value="TreeGrafter"/>
</dbReference>
<dbReference type="PANTHER" id="PTHR10672">
    <property type="entry name" value="ADDUCIN"/>
    <property type="match status" value="1"/>
</dbReference>
<dbReference type="SUPFAM" id="SSF53639">
    <property type="entry name" value="AraD/HMP-PK domain-like"/>
    <property type="match status" value="1"/>
</dbReference>
<dbReference type="GO" id="GO:0005856">
    <property type="term" value="C:cytoskeleton"/>
    <property type="evidence" value="ECO:0007669"/>
    <property type="project" value="TreeGrafter"/>
</dbReference>
<gene>
    <name evidence="2" type="ORF">FIBSPDRAFT_862961</name>
</gene>
<dbReference type="InterPro" id="IPR001303">
    <property type="entry name" value="Aldolase_II/adducin_N"/>
</dbReference>
<dbReference type="Gene3D" id="3.40.225.10">
    <property type="entry name" value="Class II aldolase/adducin N-terminal domain"/>
    <property type="match status" value="1"/>
</dbReference>
<dbReference type="OrthoDB" id="3238794at2759"/>
<dbReference type="InterPro" id="IPR036409">
    <property type="entry name" value="Aldolase_II/adducin_N_sf"/>
</dbReference>
<dbReference type="Proteomes" id="UP000076532">
    <property type="component" value="Unassembled WGS sequence"/>
</dbReference>